<sequence length="341" mass="35988">MSRTYIRPLVQAGPHRPDDAQTLAGGRLWFTEVLELSRGAAPVRRAASGLDEASLRRLTAGRGRLAGLDMSQCNVMGILNVTPDSFSDGGLHAAPAQASRAGRRMVADGAHILDIGGESTRPGAEPVPVEAEIARIEPVMRAVRHGTPVAMSIDTRKRAVAEVALAAGAGLINDVSGFTHDPELAVLAAERSVPVCLMHARGDPQTMQNDPRYDDVLLDVYDFLEAQVAHLESLGLPRCQVLVDPGIGFGKTVAHNLALLEGLALFHSLGCPILLGASRKGFIGRIGETRDPTDRLGGSVAVALSAAARGAQVVRVHDVKETAQALKLWRAVEDGGERDGA</sequence>
<dbReference type="STRING" id="1317121.ATO11_02620"/>
<evidence type="ECO:0000256" key="6">
    <source>
        <dbReference type="ARBA" id="ARBA00016919"/>
    </source>
</evidence>
<comment type="pathway">
    <text evidence="3 12">Cofactor biosynthesis; tetrahydrofolate biosynthesis; 7,8-dihydrofolate from 2-amino-4-hydroxy-6-hydroxymethyl-7,8-dihydropteridine diphosphate and 4-aminobenzoate: step 1/2.</text>
</comment>
<accession>A0A0L1JUR7</accession>
<gene>
    <name evidence="14" type="ORF">ATO11_02620</name>
</gene>
<evidence type="ECO:0000313" key="14">
    <source>
        <dbReference type="EMBL" id="KNG95506.1"/>
    </source>
</evidence>
<dbReference type="InterPro" id="IPR006390">
    <property type="entry name" value="DHP_synth_dom"/>
</dbReference>
<keyword evidence="15" id="KW-1185">Reference proteome</keyword>
<dbReference type="RefSeq" id="WP_050529241.1">
    <property type="nucleotide sequence ID" value="NZ_AQQZ01000001.1"/>
</dbReference>
<evidence type="ECO:0000256" key="11">
    <source>
        <dbReference type="ARBA" id="ARBA00030193"/>
    </source>
</evidence>
<dbReference type="PROSITE" id="PS50972">
    <property type="entry name" value="PTERIN_BINDING"/>
    <property type="match status" value="1"/>
</dbReference>
<proteinExistence type="inferred from homology"/>
<dbReference type="GO" id="GO:0004156">
    <property type="term" value="F:dihydropteroate synthase activity"/>
    <property type="evidence" value="ECO:0007669"/>
    <property type="project" value="UniProtKB-EC"/>
</dbReference>
<keyword evidence="7 12" id="KW-0808">Transferase</keyword>
<dbReference type="EMBL" id="AQQZ01000001">
    <property type="protein sequence ID" value="KNG95506.1"/>
    <property type="molecule type" value="Genomic_DNA"/>
</dbReference>
<comment type="caution">
    <text evidence="14">The sequence shown here is derived from an EMBL/GenBank/DDBJ whole genome shotgun (WGS) entry which is preliminary data.</text>
</comment>
<keyword evidence="9 12" id="KW-0460">Magnesium</keyword>
<dbReference type="InterPro" id="IPR000489">
    <property type="entry name" value="Pterin-binding_dom"/>
</dbReference>
<dbReference type="InterPro" id="IPR045031">
    <property type="entry name" value="DHP_synth-like"/>
</dbReference>
<evidence type="ECO:0000256" key="7">
    <source>
        <dbReference type="ARBA" id="ARBA00022679"/>
    </source>
</evidence>
<dbReference type="SUPFAM" id="SSF51717">
    <property type="entry name" value="Dihydropteroate synthetase-like"/>
    <property type="match status" value="1"/>
</dbReference>
<comment type="similarity">
    <text evidence="4 12">Belongs to the DHPS family.</text>
</comment>
<dbReference type="UniPathway" id="UPA00077">
    <property type="reaction ID" value="UER00156"/>
</dbReference>
<comment type="cofactor">
    <cofactor evidence="2 12">
        <name>Mg(2+)</name>
        <dbReference type="ChEBI" id="CHEBI:18420"/>
    </cofactor>
</comment>
<dbReference type="PANTHER" id="PTHR20941:SF1">
    <property type="entry name" value="FOLIC ACID SYNTHESIS PROTEIN FOL1"/>
    <property type="match status" value="1"/>
</dbReference>
<dbReference type="OrthoDB" id="9811744at2"/>
<comment type="function">
    <text evidence="12">Catalyzes the condensation of para-aminobenzoate (pABA) with 6-hydroxymethyl-7,8-dihydropterin diphosphate (DHPt-PP) to form 7,8-dihydropteroate (H2Pte), the immediate precursor of folate derivatives.</text>
</comment>
<dbReference type="FunFam" id="3.20.20.20:FF:000006">
    <property type="entry name" value="Dihydropteroate synthase"/>
    <property type="match status" value="1"/>
</dbReference>
<comment type="catalytic activity">
    <reaction evidence="1">
        <text>(7,8-dihydropterin-6-yl)methyl diphosphate + 4-aminobenzoate = 7,8-dihydropteroate + diphosphate</text>
        <dbReference type="Rhea" id="RHEA:19949"/>
        <dbReference type="ChEBI" id="CHEBI:17836"/>
        <dbReference type="ChEBI" id="CHEBI:17839"/>
        <dbReference type="ChEBI" id="CHEBI:33019"/>
        <dbReference type="ChEBI" id="CHEBI:72950"/>
        <dbReference type="EC" id="2.5.1.15"/>
    </reaction>
</comment>
<keyword evidence="10 12" id="KW-0289">Folate biosynthesis</keyword>
<evidence type="ECO:0000256" key="8">
    <source>
        <dbReference type="ARBA" id="ARBA00022723"/>
    </source>
</evidence>
<evidence type="ECO:0000256" key="2">
    <source>
        <dbReference type="ARBA" id="ARBA00001946"/>
    </source>
</evidence>
<evidence type="ECO:0000256" key="10">
    <source>
        <dbReference type="ARBA" id="ARBA00022909"/>
    </source>
</evidence>
<keyword evidence="8 12" id="KW-0479">Metal-binding</keyword>
<organism evidence="14 15">
    <name type="scientific">Pseudaestuariivita atlantica</name>
    <dbReference type="NCBI Taxonomy" id="1317121"/>
    <lineage>
        <taxon>Bacteria</taxon>
        <taxon>Pseudomonadati</taxon>
        <taxon>Pseudomonadota</taxon>
        <taxon>Alphaproteobacteria</taxon>
        <taxon>Rhodobacterales</taxon>
        <taxon>Paracoccaceae</taxon>
        <taxon>Pseudaestuariivita</taxon>
    </lineage>
</organism>
<name>A0A0L1JUR7_9RHOB</name>
<evidence type="ECO:0000259" key="13">
    <source>
        <dbReference type="PROSITE" id="PS50972"/>
    </source>
</evidence>
<dbReference type="NCBIfam" id="TIGR01496">
    <property type="entry name" value="DHPS"/>
    <property type="match status" value="1"/>
</dbReference>
<dbReference type="CDD" id="cd00739">
    <property type="entry name" value="DHPS"/>
    <property type="match status" value="1"/>
</dbReference>
<dbReference type="GO" id="GO:0046872">
    <property type="term" value="F:metal ion binding"/>
    <property type="evidence" value="ECO:0007669"/>
    <property type="project" value="UniProtKB-KW"/>
</dbReference>
<dbReference type="EC" id="2.5.1.15" evidence="5 12"/>
<dbReference type="PATRIC" id="fig|1317121.7.peg.530"/>
<dbReference type="PROSITE" id="PS00793">
    <property type="entry name" value="DHPS_2"/>
    <property type="match status" value="1"/>
</dbReference>
<protein>
    <recommendedName>
        <fullName evidence="6 12">Dihydropteroate synthase</fullName>
        <shortName evidence="12">DHPS</shortName>
        <ecNumber evidence="5 12">2.5.1.15</ecNumber>
    </recommendedName>
    <alternativeName>
        <fullName evidence="11 12">Dihydropteroate pyrophosphorylase</fullName>
    </alternativeName>
</protein>
<dbReference type="Gene3D" id="3.20.20.20">
    <property type="entry name" value="Dihydropteroate synthase-like"/>
    <property type="match status" value="1"/>
</dbReference>
<dbReference type="GO" id="GO:0046654">
    <property type="term" value="P:tetrahydrofolate biosynthetic process"/>
    <property type="evidence" value="ECO:0007669"/>
    <property type="project" value="UniProtKB-UniPathway"/>
</dbReference>
<dbReference type="AlphaFoldDB" id="A0A0L1JUR7"/>
<evidence type="ECO:0000313" key="15">
    <source>
        <dbReference type="Proteomes" id="UP000036938"/>
    </source>
</evidence>
<evidence type="ECO:0000256" key="5">
    <source>
        <dbReference type="ARBA" id="ARBA00012458"/>
    </source>
</evidence>
<dbReference type="Pfam" id="PF00809">
    <property type="entry name" value="Pterin_bind"/>
    <property type="match status" value="1"/>
</dbReference>
<dbReference type="InterPro" id="IPR011005">
    <property type="entry name" value="Dihydropteroate_synth-like_sf"/>
</dbReference>
<evidence type="ECO:0000256" key="9">
    <source>
        <dbReference type="ARBA" id="ARBA00022842"/>
    </source>
</evidence>
<evidence type="ECO:0000256" key="12">
    <source>
        <dbReference type="RuleBase" id="RU361205"/>
    </source>
</evidence>
<evidence type="ECO:0000256" key="1">
    <source>
        <dbReference type="ARBA" id="ARBA00000012"/>
    </source>
</evidence>
<dbReference type="Proteomes" id="UP000036938">
    <property type="component" value="Unassembled WGS sequence"/>
</dbReference>
<reference evidence="14 15" key="1">
    <citation type="journal article" date="2015" name="Int. J. Syst. Evol. Microbiol.">
        <title>Aestuariivita atlantica sp. nov., isolated from deep sea sediment of the Atlantic Ocean.</title>
        <authorList>
            <person name="Li G."/>
            <person name="Lai Q."/>
            <person name="Du Y."/>
            <person name="Liu X."/>
            <person name="Sun F."/>
            <person name="Shao Z."/>
        </authorList>
    </citation>
    <scope>NUCLEOTIDE SEQUENCE [LARGE SCALE GENOMIC DNA]</scope>
    <source>
        <strain evidence="14 15">22II-S11-z3</strain>
    </source>
</reference>
<evidence type="ECO:0000256" key="3">
    <source>
        <dbReference type="ARBA" id="ARBA00004763"/>
    </source>
</evidence>
<dbReference type="PROSITE" id="PS00792">
    <property type="entry name" value="DHPS_1"/>
    <property type="match status" value="1"/>
</dbReference>
<dbReference type="PANTHER" id="PTHR20941">
    <property type="entry name" value="FOLATE SYNTHESIS PROTEINS"/>
    <property type="match status" value="1"/>
</dbReference>
<evidence type="ECO:0000256" key="4">
    <source>
        <dbReference type="ARBA" id="ARBA00009503"/>
    </source>
</evidence>
<dbReference type="GO" id="GO:0046656">
    <property type="term" value="P:folic acid biosynthetic process"/>
    <property type="evidence" value="ECO:0007669"/>
    <property type="project" value="UniProtKB-KW"/>
</dbReference>
<feature type="domain" description="Pterin-binding" evidence="13">
    <location>
        <begin position="73"/>
        <end position="327"/>
    </location>
</feature>
<dbReference type="GO" id="GO:0005829">
    <property type="term" value="C:cytosol"/>
    <property type="evidence" value="ECO:0007669"/>
    <property type="project" value="TreeGrafter"/>
</dbReference>